<dbReference type="PANTHER" id="PTHR46904">
    <property type="entry name" value="CENTROMERE PROTEIN T"/>
    <property type="match status" value="1"/>
</dbReference>
<dbReference type="InterPro" id="IPR009072">
    <property type="entry name" value="Histone-fold"/>
</dbReference>
<feature type="compositionally biased region" description="Basic and acidic residues" evidence="6">
    <location>
        <begin position="653"/>
        <end position="662"/>
    </location>
</feature>
<dbReference type="Bgee" id="100158304">
    <property type="expression patterns" value="Expressed in egg cell and 17 other cell types or tissues"/>
</dbReference>
<evidence type="ECO:0000256" key="4">
    <source>
        <dbReference type="ARBA" id="ARBA00022454"/>
    </source>
</evidence>
<feature type="compositionally biased region" description="Basic and acidic residues" evidence="6">
    <location>
        <begin position="591"/>
        <end position="606"/>
    </location>
</feature>
<feature type="region of interest" description="Disordered" evidence="6">
    <location>
        <begin position="1"/>
        <end position="91"/>
    </location>
</feature>
<dbReference type="GO" id="GO:0000776">
    <property type="term" value="C:kinetochore"/>
    <property type="evidence" value="ECO:0007669"/>
    <property type="project" value="InterPro"/>
</dbReference>
<dbReference type="GO" id="GO:0046982">
    <property type="term" value="F:protein heterodimerization activity"/>
    <property type="evidence" value="ECO:0007669"/>
    <property type="project" value="InterPro"/>
</dbReference>
<dbReference type="OrthoDB" id="10071681at2759"/>
<accession>B1H1T8</accession>
<dbReference type="GO" id="GO:0003677">
    <property type="term" value="F:DNA binding"/>
    <property type="evidence" value="ECO:0007669"/>
    <property type="project" value="InterPro"/>
</dbReference>
<dbReference type="GO" id="GO:0000278">
    <property type="term" value="P:mitotic cell cycle"/>
    <property type="evidence" value="ECO:0000318"/>
    <property type="project" value="GO_Central"/>
</dbReference>
<evidence type="ECO:0000256" key="3">
    <source>
        <dbReference type="ARBA" id="ARBA00010137"/>
    </source>
</evidence>
<feature type="compositionally biased region" description="Basic and acidic residues" evidence="6">
    <location>
        <begin position="518"/>
        <end position="532"/>
    </location>
</feature>
<feature type="compositionally biased region" description="Polar residues" evidence="6">
    <location>
        <begin position="1"/>
        <end position="14"/>
    </location>
</feature>
<name>B1H1T8_XENLA</name>
<evidence type="ECO:0000256" key="2">
    <source>
        <dbReference type="ARBA" id="ARBA00004286"/>
    </source>
</evidence>
<evidence type="ECO:0000313" key="11">
    <source>
        <dbReference type="Xenbase" id="XB-GENE-6252956"/>
    </source>
</evidence>
<evidence type="ECO:0000256" key="6">
    <source>
        <dbReference type="SAM" id="MobiDB-lite"/>
    </source>
</evidence>
<comment type="similarity">
    <text evidence="3">Belongs to the CENP-T/CNN1 family.</text>
</comment>
<evidence type="ECO:0000259" key="7">
    <source>
        <dbReference type="Pfam" id="PF15511"/>
    </source>
</evidence>
<dbReference type="Gene3D" id="1.10.20.10">
    <property type="entry name" value="Histone, subunit A"/>
    <property type="match status" value="1"/>
</dbReference>
<reference evidence="10" key="4">
    <citation type="submission" date="2025-04" db="UniProtKB">
        <authorList>
            <consortium name="RefSeq"/>
        </authorList>
    </citation>
    <scope>IDENTIFICATION</scope>
</reference>
<dbReference type="GeneID" id="100158304"/>
<dbReference type="KEGG" id="xla:100158304"/>
<feature type="compositionally biased region" description="Basic residues" evidence="6">
    <location>
        <begin position="64"/>
        <end position="76"/>
    </location>
</feature>
<dbReference type="GO" id="GO:0051382">
    <property type="term" value="P:kinetochore assembly"/>
    <property type="evidence" value="ECO:0007669"/>
    <property type="project" value="InterPro"/>
</dbReference>
<keyword evidence="4" id="KW-0158">Chromosome</keyword>
<dbReference type="GO" id="GO:0007059">
    <property type="term" value="P:chromosome segregation"/>
    <property type="evidence" value="ECO:0000318"/>
    <property type="project" value="GO_Central"/>
</dbReference>
<feature type="region of interest" description="Disordered" evidence="6">
    <location>
        <begin position="462"/>
        <end position="487"/>
    </location>
</feature>
<evidence type="ECO:0000313" key="9">
    <source>
        <dbReference type="Proteomes" id="UP000186698"/>
    </source>
</evidence>
<dbReference type="InterPro" id="IPR028255">
    <property type="entry name" value="CENP-T"/>
</dbReference>
<reference evidence="10" key="3">
    <citation type="journal article" date="2015" name="Nucleus">
        <title>The distinct functions of CENP-C and CENP-T/W in centromere propagation and function in Xenopus egg extracts.</title>
        <authorList>
            <person name="Krizaic I."/>
            <person name="Williams S.J."/>
            <person name="Sanchez P."/>
            <person name="Rodriguez-Corsino M."/>
            <person name="Stukenberg P.T."/>
            <person name="Losada A."/>
        </authorList>
    </citation>
    <scope>NUCLEOTIDE SEQUENCE</scope>
</reference>
<dbReference type="SMR" id="B1H1T8"/>
<keyword evidence="9" id="KW-1185">Reference proteome</keyword>
<feature type="compositionally biased region" description="Polar residues" evidence="6">
    <location>
        <begin position="44"/>
        <end position="61"/>
    </location>
</feature>
<proteinExistence type="evidence at transcript level"/>
<feature type="region of interest" description="Disordered" evidence="6">
    <location>
        <begin position="358"/>
        <end position="389"/>
    </location>
</feature>
<feature type="domain" description="CENP-T/Histone H4 histone fold" evidence="7">
    <location>
        <begin position="662"/>
        <end position="757"/>
    </location>
</feature>
<organism evidence="8">
    <name type="scientific">Xenopus laevis</name>
    <name type="common">African clawed frog</name>
    <dbReference type="NCBI Taxonomy" id="8355"/>
    <lineage>
        <taxon>Eukaryota</taxon>
        <taxon>Metazoa</taxon>
        <taxon>Chordata</taxon>
        <taxon>Craniata</taxon>
        <taxon>Vertebrata</taxon>
        <taxon>Euteleostomi</taxon>
        <taxon>Amphibia</taxon>
        <taxon>Batrachia</taxon>
        <taxon>Anura</taxon>
        <taxon>Pipoidea</taxon>
        <taxon>Pipidae</taxon>
        <taxon>Xenopodinae</taxon>
        <taxon>Xenopus</taxon>
        <taxon>Xenopus</taxon>
    </lineage>
</organism>
<reference evidence="10" key="1">
    <citation type="journal article" date="2002" name="Dev. Dyn.">
        <title>Genetic and genomic tools for Xenopus research: The NIH Xenopus initiative.</title>
        <authorList>
            <person name="Klein S.L."/>
            <person name="Strausberg R.L."/>
            <person name="Wagner L."/>
            <person name="Pontius J."/>
            <person name="Clifton S.W."/>
            <person name="Richardson P."/>
        </authorList>
    </citation>
    <scope>NUCLEOTIDE SEQUENCE</scope>
</reference>
<dbReference type="Pfam" id="PF15511">
    <property type="entry name" value="CENP-T_C"/>
    <property type="match status" value="1"/>
</dbReference>
<dbReference type="AlphaFoldDB" id="B1H1T8"/>
<feature type="compositionally biased region" description="Polar residues" evidence="6">
    <location>
        <begin position="533"/>
        <end position="562"/>
    </location>
</feature>
<dbReference type="CDD" id="cd22920">
    <property type="entry name" value="HFD_CENP-T"/>
    <property type="match status" value="1"/>
</dbReference>
<protein>
    <submittedName>
        <fullName evidence="10">Centromere protein T L homeolog</fullName>
    </submittedName>
    <submittedName>
        <fullName evidence="8">LOC100158304 protein</fullName>
    </submittedName>
</protein>
<dbReference type="IntAct" id="B1H1T8">
    <property type="interactions" value="1"/>
</dbReference>
<dbReference type="GO" id="GO:0005634">
    <property type="term" value="C:nucleus"/>
    <property type="evidence" value="ECO:0007669"/>
    <property type="project" value="UniProtKB-SubCell"/>
</dbReference>
<keyword evidence="5" id="KW-0539">Nucleus</keyword>
<dbReference type="AGR" id="Xenbase:XB-GENE-6252956"/>
<dbReference type="EMBL" id="BC160734">
    <property type="protein sequence ID" value="AAI60734.1"/>
    <property type="molecule type" value="mRNA"/>
</dbReference>
<dbReference type="SUPFAM" id="SSF47113">
    <property type="entry name" value="Histone-fold"/>
    <property type="match status" value="1"/>
</dbReference>
<evidence type="ECO:0000313" key="10">
    <source>
        <dbReference type="RefSeq" id="NP_001121232.1"/>
    </source>
</evidence>
<dbReference type="RefSeq" id="NP_001121232.1">
    <property type="nucleotide sequence ID" value="NM_001127760.1"/>
</dbReference>
<reference evidence="8" key="2">
    <citation type="submission" date="2008-03" db="EMBL/GenBank/DDBJ databases">
        <authorList>
            <consortium name="NIH - Xenopus Gene Collection (XGC) project"/>
        </authorList>
    </citation>
    <scope>NUCLEOTIDE SEQUENCE [LARGE SCALE MRNA]</scope>
    <source>
        <tissue evidence="8">Ovary</tissue>
    </source>
</reference>
<evidence type="ECO:0000256" key="1">
    <source>
        <dbReference type="ARBA" id="ARBA00004123"/>
    </source>
</evidence>
<dbReference type="InterPro" id="IPR035425">
    <property type="entry name" value="CENP-T/H4_C"/>
</dbReference>
<dbReference type="PANTHER" id="PTHR46904:SF1">
    <property type="entry name" value="CENTROMERE PROTEIN T"/>
    <property type="match status" value="1"/>
</dbReference>
<gene>
    <name evidence="10 11" type="primary">cenpt.L</name>
    <name evidence="10" type="synonym">cenp-t</name>
    <name evidence="10" type="synonym">cenpt</name>
    <name evidence="8" type="synonym">LOC100158304</name>
</gene>
<evidence type="ECO:0000313" key="8">
    <source>
        <dbReference type="EMBL" id="AAI60734.1"/>
    </source>
</evidence>
<dbReference type="CTD" id="100158304"/>
<feature type="region of interest" description="Disordered" evidence="6">
    <location>
        <begin position="644"/>
        <end position="666"/>
    </location>
</feature>
<feature type="compositionally biased region" description="Polar residues" evidence="6">
    <location>
        <begin position="372"/>
        <end position="387"/>
    </location>
</feature>
<dbReference type="Xenbase" id="XB-GENE-6252956">
    <property type="gene designation" value="cenpt.L"/>
</dbReference>
<sequence>MADSPQDNMTTRSLLKQIIATEPTRSAVRYNLRKRSSQHERTPSSRTPQRRNTNGTVSSPLHTVHSKMKERVRRSLRRESSVNPKRQSLPLTDLPVTRKGARGLQGYVEDLDGITPRSLLRKIIQNEPEVSLIVSQKYDPVASTSTEPETTLGRSLSSVGDLGISLQQLQEDEGTRAFGKAKKKKRRMSISQFEEGVNLRLTQPEEHSEDVTQQSQIDSMSLHELQEDERTNAFGNAKKKKRMSVTRFEQGVEQRLTQTEMSHFTQPSKVRPLLADQSSITTFLQSSNLDTSAEPELVQKHGLVRRPRKFNFVSLEDFEQGVHENYNLLKGSQECFVESASEDTDIQNETAHMNTELYAQPGSGERNPPRTDASQKATEEANLSNEQQTKEIYEKPMENEIEESYIQPLTQKQNLKSDSQLEGEFKDYPLNAVDSEEATNESIQAISNAVDGEGQLILRESPIHDSYKHISQTNEGKEDQESSIPNAPEVSVMLISPELTPDAHMEYESFATPVFKSPEIEQKPPEASRKESLSPTNNSWGSHLRKPTTQVSSPLPSALSSITEKEGDQPEDSQLSEQSEELMAKGTDTALEERTITDSEESRSDELSLVVNQKVTSVKQMLYPLTDTPAYVKNANLKITKKPQAGKIAQRKKNNETRKKEPGLSSSFVKQLVKHSTRMKVAKDSYKEVEKCLNVYFEQLCGDLTAYATHANRKTVTCADIELLMRRQGHVTDAVPLNLLIERHLPMEYRRCLIPCASSGNKVYPKTKL</sequence>
<dbReference type="Proteomes" id="UP000186698">
    <property type="component" value="Chromosome 7L"/>
</dbReference>
<evidence type="ECO:0000256" key="5">
    <source>
        <dbReference type="ARBA" id="ARBA00023242"/>
    </source>
</evidence>
<feature type="region of interest" description="Disordered" evidence="6">
    <location>
        <begin position="514"/>
        <end position="606"/>
    </location>
</feature>
<comment type="subcellular location">
    <subcellularLocation>
        <location evidence="2">Chromosome</location>
    </subcellularLocation>
    <subcellularLocation>
        <location evidence="1">Nucleus</location>
    </subcellularLocation>
</comment>